<keyword evidence="2" id="KW-1185">Reference proteome</keyword>
<protein>
    <submittedName>
        <fullName evidence="1">Uncharacterized protein</fullName>
    </submittedName>
</protein>
<evidence type="ECO:0000313" key="2">
    <source>
        <dbReference type="Proteomes" id="UP000784294"/>
    </source>
</evidence>
<dbReference type="Proteomes" id="UP000784294">
    <property type="component" value="Unassembled WGS sequence"/>
</dbReference>
<comment type="caution">
    <text evidence="1">The sequence shown here is derived from an EMBL/GenBank/DDBJ whole genome shotgun (WGS) entry which is preliminary data.</text>
</comment>
<reference evidence="1" key="1">
    <citation type="submission" date="2018-11" db="EMBL/GenBank/DDBJ databases">
        <authorList>
            <consortium name="Pathogen Informatics"/>
        </authorList>
    </citation>
    <scope>NUCLEOTIDE SEQUENCE</scope>
</reference>
<dbReference type="AlphaFoldDB" id="A0A3S5B6C2"/>
<gene>
    <name evidence="1" type="ORF">PXEA_LOCUS35056</name>
</gene>
<sequence>MWYGVKEEAPVRIPTYRKDVEQPGRCVTRLFWAVPTVQSVPVLPASFVSVHQLTLPLFSSVSTLSIRPQSTCTQPASRPVWRNVICFCHDLVTLATVELDVCSALEACRYRTFLGWTQSRHGDWMRETILKDSYPVPADIR</sequence>
<organism evidence="1 2">
    <name type="scientific">Protopolystoma xenopodis</name>
    <dbReference type="NCBI Taxonomy" id="117903"/>
    <lineage>
        <taxon>Eukaryota</taxon>
        <taxon>Metazoa</taxon>
        <taxon>Spiralia</taxon>
        <taxon>Lophotrochozoa</taxon>
        <taxon>Platyhelminthes</taxon>
        <taxon>Monogenea</taxon>
        <taxon>Polyopisthocotylea</taxon>
        <taxon>Polystomatidea</taxon>
        <taxon>Polystomatidae</taxon>
        <taxon>Protopolystoma</taxon>
    </lineage>
</organism>
<dbReference type="EMBL" id="CAAALY010270152">
    <property type="protein sequence ID" value="VEL41616.1"/>
    <property type="molecule type" value="Genomic_DNA"/>
</dbReference>
<evidence type="ECO:0000313" key="1">
    <source>
        <dbReference type="EMBL" id="VEL41616.1"/>
    </source>
</evidence>
<accession>A0A3S5B6C2</accession>
<proteinExistence type="predicted"/>
<name>A0A3S5B6C2_9PLAT</name>